<reference evidence="11" key="1">
    <citation type="submission" date="2024-03" db="EMBL/GenBank/DDBJ databases">
        <title>WGS assembly of Saponaria officinalis var. Norfolk2.</title>
        <authorList>
            <person name="Jenkins J."/>
            <person name="Shu S."/>
            <person name="Grimwood J."/>
            <person name="Barry K."/>
            <person name="Goodstein D."/>
            <person name="Schmutz J."/>
            <person name="Leebens-Mack J."/>
            <person name="Osbourn A."/>
        </authorList>
    </citation>
    <scope>NUCLEOTIDE SEQUENCE [LARGE SCALE GENOMIC DNA]</scope>
    <source>
        <strain evidence="11">JIC</strain>
    </source>
</reference>
<feature type="transmembrane region" description="Helical" evidence="10">
    <location>
        <begin position="119"/>
        <end position="137"/>
    </location>
</feature>
<dbReference type="Pfam" id="PF11744">
    <property type="entry name" value="ALMT"/>
    <property type="match status" value="1"/>
</dbReference>
<keyword evidence="12" id="KW-1185">Reference proteome</keyword>
<comment type="subcellular location">
    <subcellularLocation>
        <location evidence="1">Membrane</location>
        <topology evidence="1">Multi-pass membrane protein</topology>
    </subcellularLocation>
</comment>
<keyword evidence="8" id="KW-0407">Ion channel</keyword>
<evidence type="ECO:0000256" key="4">
    <source>
        <dbReference type="ARBA" id="ARBA00022692"/>
    </source>
</evidence>
<evidence type="ECO:0000256" key="1">
    <source>
        <dbReference type="ARBA" id="ARBA00004141"/>
    </source>
</evidence>
<proteinExistence type="inferred from homology"/>
<dbReference type="InterPro" id="IPR020966">
    <property type="entry name" value="ALMT"/>
</dbReference>
<name>A0AAW1K426_SAPOF</name>
<feature type="transmembrane region" description="Helical" evidence="10">
    <location>
        <begin position="63"/>
        <end position="81"/>
    </location>
</feature>
<dbReference type="GO" id="GO:0015743">
    <property type="term" value="P:malate transport"/>
    <property type="evidence" value="ECO:0007669"/>
    <property type="project" value="InterPro"/>
</dbReference>
<dbReference type="PANTHER" id="PTHR31086">
    <property type="entry name" value="ALUMINUM-ACTIVATED MALATE TRANSPORTER 10"/>
    <property type="match status" value="1"/>
</dbReference>
<evidence type="ECO:0000256" key="5">
    <source>
        <dbReference type="ARBA" id="ARBA00022989"/>
    </source>
</evidence>
<dbReference type="GO" id="GO:0016020">
    <property type="term" value="C:membrane"/>
    <property type="evidence" value="ECO:0007669"/>
    <property type="project" value="UniProtKB-SubCell"/>
</dbReference>
<evidence type="ECO:0000256" key="8">
    <source>
        <dbReference type="ARBA" id="ARBA00023303"/>
    </source>
</evidence>
<dbReference type="Proteomes" id="UP001443914">
    <property type="component" value="Unassembled WGS sequence"/>
</dbReference>
<feature type="compositionally biased region" description="Polar residues" evidence="9">
    <location>
        <begin position="461"/>
        <end position="473"/>
    </location>
</feature>
<comment type="similarity">
    <text evidence="2">Belongs to the aromatic acid exporter (TC 2.A.85) family.</text>
</comment>
<evidence type="ECO:0000256" key="7">
    <source>
        <dbReference type="ARBA" id="ARBA00023136"/>
    </source>
</evidence>
<evidence type="ECO:0000256" key="2">
    <source>
        <dbReference type="ARBA" id="ARBA00007079"/>
    </source>
</evidence>
<evidence type="ECO:0008006" key="13">
    <source>
        <dbReference type="Google" id="ProtNLM"/>
    </source>
</evidence>
<dbReference type="EMBL" id="JBDFQZ010000006">
    <property type="protein sequence ID" value="KAK9713589.1"/>
    <property type="molecule type" value="Genomic_DNA"/>
</dbReference>
<keyword evidence="3" id="KW-0813">Transport</keyword>
<dbReference type="AlphaFoldDB" id="A0AAW1K426"/>
<feature type="transmembrane region" description="Helical" evidence="10">
    <location>
        <begin position="93"/>
        <end position="112"/>
    </location>
</feature>
<sequence>MSGGRLEWRINVPDGTTKVIELERGVVARIRHEFRGLIIGFFTKIWRVLVESWKIGVAEPKKFVHCLRVGLALCVVSLFYYMRPLYEGIGGNAMWAVMTVVVVFEYTVGATICKSINRAVATGVAGSLGVGIHWIASQCGQKYEPIVLGASVFIFASVATFSRFIPSVKARFDYGALIFILTFSLVSISGYRVDKLVDMAHERVTTIAIGTSLCILTSMLIWPAWAGTQLHLQTISNLEKLGISLEGYVAEYFSSLETADVSEDDLTKRLLGYKCVLNSKAAEEIMVNFARWEPAHGRFYFRYPWQQYLKIGGAMRSCAYCIDNLNACIDSDMQAPGFLKQHIKDYCMKLSICSSKVLKELAIVIKSSRRSSSIDFSVDEMNTEVEHLQNALKSLPYCTVIENEGKLECPDNASFLEVLSLGTIVTLLIEVVGRIEEIVDAVDKLATVAEFKTQNEKKSQQKQTSEAADTNRQNQEEKPLDV</sequence>
<comment type="caution">
    <text evidence="11">The sequence shown here is derived from an EMBL/GenBank/DDBJ whole genome shotgun (WGS) entry which is preliminary data.</text>
</comment>
<protein>
    <recommendedName>
        <fullName evidence="13">Aluminum-activated malate transporter 10</fullName>
    </recommendedName>
</protein>
<evidence type="ECO:0000313" key="11">
    <source>
        <dbReference type="EMBL" id="KAK9713589.1"/>
    </source>
</evidence>
<evidence type="ECO:0000256" key="6">
    <source>
        <dbReference type="ARBA" id="ARBA00023065"/>
    </source>
</evidence>
<gene>
    <name evidence="11" type="ORF">RND81_06G037700</name>
</gene>
<accession>A0AAW1K426</accession>
<keyword evidence="4 10" id="KW-0812">Transmembrane</keyword>
<feature type="transmembrane region" description="Helical" evidence="10">
    <location>
        <begin position="205"/>
        <end position="225"/>
    </location>
</feature>
<feature type="region of interest" description="Disordered" evidence="9">
    <location>
        <begin position="453"/>
        <end position="482"/>
    </location>
</feature>
<dbReference type="GO" id="GO:0034220">
    <property type="term" value="P:monoatomic ion transmembrane transport"/>
    <property type="evidence" value="ECO:0007669"/>
    <property type="project" value="UniProtKB-KW"/>
</dbReference>
<keyword evidence="6" id="KW-0406">Ion transport</keyword>
<keyword evidence="7 10" id="KW-0472">Membrane</keyword>
<feature type="transmembrane region" description="Helical" evidence="10">
    <location>
        <begin position="174"/>
        <end position="193"/>
    </location>
</feature>
<organism evidence="11 12">
    <name type="scientific">Saponaria officinalis</name>
    <name type="common">Common soapwort</name>
    <name type="synonym">Lychnis saponaria</name>
    <dbReference type="NCBI Taxonomy" id="3572"/>
    <lineage>
        <taxon>Eukaryota</taxon>
        <taxon>Viridiplantae</taxon>
        <taxon>Streptophyta</taxon>
        <taxon>Embryophyta</taxon>
        <taxon>Tracheophyta</taxon>
        <taxon>Spermatophyta</taxon>
        <taxon>Magnoliopsida</taxon>
        <taxon>eudicotyledons</taxon>
        <taxon>Gunneridae</taxon>
        <taxon>Pentapetalae</taxon>
        <taxon>Caryophyllales</taxon>
        <taxon>Caryophyllaceae</taxon>
        <taxon>Caryophylleae</taxon>
        <taxon>Saponaria</taxon>
    </lineage>
</organism>
<feature type="transmembrane region" description="Helical" evidence="10">
    <location>
        <begin position="143"/>
        <end position="162"/>
    </location>
</feature>
<evidence type="ECO:0000313" key="12">
    <source>
        <dbReference type="Proteomes" id="UP001443914"/>
    </source>
</evidence>
<evidence type="ECO:0000256" key="3">
    <source>
        <dbReference type="ARBA" id="ARBA00022448"/>
    </source>
</evidence>
<evidence type="ECO:0000256" key="9">
    <source>
        <dbReference type="SAM" id="MobiDB-lite"/>
    </source>
</evidence>
<evidence type="ECO:0000256" key="10">
    <source>
        <dbReference type="SAM" id="Phobius"/>
    </source>
</evidence>
<keyword evidence="5 10" id="KW-1133">Transmembrane helix</keyword>